<organism evidence="1">
    <name type="scientific">Mesocestoides corti</name>
    <name type="common">Flatworm</name>
    <dbReference type="NCBI Taxonomy" id="53468"/>
    <lineage>
        <taxon>Eukaryota</taxon>
        <taxon>Metazoa</taxon>
        <taxon>Spiralia</taxon>
        <taxon>Lophotrochozoa</taxon>
        <taxon>Platyhelminthes</taxon>
        <taxon>Cestoda</taxon>
        <taxon>Eucestoda</taxon>
        <taxon>Cyclophyllidea</taxon>
        <taxon>Mesocestoididae</taxon>
        <taxon>Mesocestoides</taxon>
    </lineage>
</organism>
<evidence type="ECO:0000313" key="1">
    <source>
        <dbReference type="WBParaSite" id="MCU_009792-RA"/>
    </source>
</evidence>
<dbReference type="GO" id="GO:0046403">
    <property type="term" value="F:polynucleotide 3'-phosphatase activity"/>
    <property type="evidence" value="ECO:0007669"/>
    <property type="project" value="TreeGrafter"/>
</dbReference>
<dbReference type="Gene3D" id="3.40.50.300">
    <property type="entry name" value="P-loop containing nucleotide triphosphate hydrolases"/>
    <property type="match status" value="1"/>
</dbReference>
<dbReference type="InterPro" id="IPR027417">
    <property type="entry name" value="P-loop_NTPase"/>
</dbReference>
<dbReference type="InterPro" id="IPR006551">
    <property type="entry name" value="Polynucleotide_phosphatase"/>
</dbReference>
<dbReference type="GO" id="GO:0006281">
    <property type="term" value="P:DNA repair"/>
    <property type="evidence" value="ECO:0007669"/>
    <property type="project" value="TreeGrafter"/>
</dbReference>
<dbReference type="SUPFAM" id="SSF56784">
    <property type="entry name" value="HAD-like"/>
    <property type="match status" value="1"/>
</dbReference>
<dbReference type="GO" id="GO:0003690">
    <property type="term" value="F:double-stranded DNA binding"/>
    <property type="evidence" value="ECO:0007669"/>
    <property type="project" value="TreeGrafter"/>
</dbReference>
<dbReference type="AlphaFoldDB" id="A0A5K3FNP6"/>
<sequence>MPKRKISGADEAEPTKKLKQTTLVGVSTNVTDGAWHQNSSLLTFNPPEAKSSSKVLALDLDGTIIVTASGKVFPKNTHDWKLFSKKAPAILQQYVEDGYLIVIVSNQAGLEKNSAKLIGEFKAKVEAVVARLGVAVRGYFALKDDINRKPRTGMWQALQAANDGVEIDKAASIYCGDAAGREALGKVRKDHSHCDRLFAENVGIPFRTPEEFWEEPEADCRDTYPLTFDPRTLLSCATSLPPLAIGTPTTPTLVVMVGFPASGKSTFCNNHLQPLGFKIVSRDVIKDMKKCAKVAEEHLSRGSSVVIDNTNVDAESRAPFVGMAKRLGVAVYACLMATSLEHSRHNEMFRQLTSEKHTKINSVVFNMMKAKYKAPTKDEGFAEVMEIPFVPDLPDKHRELYFQYLLEK</sequence>
<dbReference type="SUPFAM" id="SSF52540">
    <property type="entry name" value="P-loop containing nucleoside triphosphate hydrolases"/>
    <property type="match status" value="1"/>
</dbReference>
<dbReference type="GO" id="GO:0046404">
    <property type="term" value="F:ATP-dependent polydeoxyribonucleotide 5'-hydroxyl-kinase activity"/>
    <property type="evidence" value="ECO:0007669"/>
    <property type="project" value="TreeGrafter"/>
</dbReference>
<dbReference type="InterPro" id="IPR013954">
    <property type="entry name" value="PNK3P"/>
</dbReference>
<dbReference type="NCBIfam" id="TIGR01664">
    <property type="entry name" value="DNA-3'-Pase"/>
    <property type="match status" value="1"/>
</dbReference>
<dbReference type="Gene3D" id="3.40.50.1000">
    <property type="entry name" value="HAD superfamily/HAD-like"/>
    <property type="match status" value="1"/>
</dbReference>
<dbReference type="PANTHER" id="PTHR12083">
    <property type="entry name" value="BIFUNCTIONAL POLYNUCLEOTIDE PHOSPHATASE/KINASE"/>
    <property type="match status" value="1"/>
</dbReference>
<dbReference type="Pfam" id="PF08645">
    <property type="entry name" value="PNK3P"/>
    <property type="match status" value="1"/>
</dbReference>
<reference evidence="1" key="1">
    <citation type="submission" date="2019-11" db="UniProtKB">
        <authorList>
            <consortium name="WormBaseParasite"/>
        </authorList>
    </citation>
    <scope>IDENTIFICATION</scope>
</reference>
<dbReference type="WBParaSite" id="MCU_009792-RA">
    <property type="protein sequence ID" value="MCU_009792-RA"/>
    <property type="gene ID" value="MCU_009792"/>
</dbReference>
<dbReference type="Pfam" id="PF13671">
    <property type="entry name" value="AAA_33"/>
    <property type="match status" value="2"/>
</dbReference>
<protein>
    <submittedName>
        <fullName evidence="1">Bifunctional polynucleotide phosphatase/kinase</fullName>
    </submittedName>
</protein>
<dbReference type="InterPro" id="IPR006549">
    <property type="entry name" value="HAD-SF_hydro_IIIA"/>
</dbReference>
<dbReference type="InterPro" id="IPR023214">
    <property type="entry name" value="HAD_sf"/>
</dbReference>
<name>A0A5K3FNP6_MESCO</name>
<accession>A0A5K3FNP6</accession>
<dbReference type="InterPro" id="IPR036412">
    <property type="entry name" value="HAD-like_sf"/>
</dbReference>
<dbReference type="NCBIfam" id="TIGR01662">
    <property type="entry name" value="HAD-SF-IIIA"/>
    <property type="match status" value="1"/>
</dbReference>
<proteinExistence type="predicted"/>
<dbReference type="FunFam" id="3.40.50.300:FF:000737">
    <property type="entry name" value="Bifunctional polynucleotide phosphatase/kinase"/>
    <property type="match status" value="1"/>
</dbReference>
<dbReference type="PANTHER" id="PTHR12083:SF9">
    <property type="entry name" value="BIFUNCTIONAL POLYNUCLEOTIDE PHOSPHATASE_KINASE"/>
    <property type="match status" value="1"/>
</dbReference>